<organism evidence="1">
    <name type="scientific">marine sediment metagenome</name>
    <dbReference type="NCBI Taxonomy" id="412755"/>
    <lineage>
        <taxon>unclassified sequences</taxon>
        <taxon>metagenomes</taxon>
        <taxon>ecological metagenomes</taxon>
    </lineage>
</organism>
<comment type="caution">
    <text evidence="1">The sequence shown here is derived from an EMBL/GenBank/DDBJ whole genome shotgun (WGS) entry which is preliminary data.</text>
</comment>
<dbReference type="AlphaFoldDB" id="X1K6H8"/>
<evidence type="ECO:0000313" key="1">
    <source>
        <dbReference type="EMBL" id="GAH85864.1"/>
    </source>
</evidence>
<sequence>MPITPEGMKHLLILSEKVDQVFWPIAKASGLEPIQFTEERIDKLLEAIKNNKNWINETDQLHDDIISETDKNIAIQIKKK</sequence>
<proteinExistence type="predicted"/>
<dbReference type="EMBL" id="BARU01042525">
    <property type="protein sequence ID" value="GAH85864.1"/>
    <property type="molecule type" value="Genomic_DNA"/>
</dbReference>
<reference evidence="1" key="1">
    <citation type="journal article" date="2014" name="Front. Microbiol.">
        <title>High frequency of phylogenetically diverse reductive dehalogenase-homologous genes in deep subseafloor sedimentary metagenomes.</title>
        <authorList>
            <person name="Kawai M."/>
            <person name="Futagami T."/>
            <person name="Toyoda A."/>
            <person name="Takaki Y."/>
            <person name="Nishi S."/>
            <person name="Hori S."/>
            <person name="Arai W."/>
            <person name="Tsubouchi T."/>
            <person name="Morono Y."/>
            <person name="Uchiyama I."/>
            <person name="Ito T."/>
            <person name="Fujiyama A."/>
            <person name="Inagaki F."/>
            <person name="Takami H."/>
        </authorList>
    </citation>
    <scope>NUCLEOTIDE SEQUENCE</scope>
    <source>
        <strain evidence="1">Expedition CK06-06</strain>
    </source>
</reference>
<name>X1K6H8_9ZZZZ</name>
<protein>
    <submittedName>
        <fullName evidence="1">Uncharacterized protein</fullName>
    </submittedName>
</protein>
<gene>
    <name evidence="1" type="ORF">S03H2_65322</name>
</gene>
<accession>X1K6H8</accession>